<dbReference type="Pfam" id="PF13414">
    <property type="entry name" value="TPR_11"/>
    <property type="match status" value="1"/>
</dbReference>
<keyword evidence="2" id="KW-0732">Signal</keyword>
<protein>
    <submittedName>
        <fullName evidence="3">Tetratricopeptide repeat protein</fullName>
    </submittedName>
</protein>
<feature type="region of interest" description="Disordered" evidence="1">
    <location>
        <begin position="296"/>
        <end position="315"/>
    </location>
</feature>
<sequence length="453" mass="49824">MKIKFLMTGLLGLMTITAFAQKSELTTAETEFNKYDQLRNNKAMAKIANTSLTAAKASIDKAAANEKTANLAQTYALKGSIYSALAASDTVAATSTPLFATAEEALTKAKELDTKGEYKKMIDQAHLNMAQYQLNKGVKEYGDKKYDLAYKSFDYYRTVLPEDTNAIYYTGIAAANAGMWDAAITNYNKLVTTKYSGKQRAYQDLSNFYLQKKDTVGAIKVLNDAAAAYPTDPTFSKRVIELNLQTGKQAEVLANIEKAIANDPKNKVLYYYAGITYTQVADQYNKKIDALSKNAPAKTATPATRPGAKPAAQPAVTATISPEMADLVKNRDENLKKAENAYRKALEIDPNYFEANLNLGYVLINPAIDLFNKTRNLPVSRQKEYDAGMAKANVLFDAAKPYLQKAVDLQPKNVDALTNLRTYYLGKNDMAHANELKKQIEALQQGGSAPAQK</sequence>
<proteinExistence type="predicted"/>
<dbReference type="Gene3D" id="1.25.40.10">
    <property type="entry name" value="Tetratricopeptide repeat domain"/>
    <property type="match status" value="2"/>
</dbReference>
<evidence type="ECO:0000256" key="2">
    <source>
        <dbReference type="SAM" id="SignalP"/>
    </source>
</evidence>
<dbReference type="EMBL" id="JADFFM010000001">
    <property type="protein sequence ID" value="MBE9666489.1"/>
    <property type="molecule type" value="Genomic_DNA"/>
</dbReference>
<comment type="caution">
    <text evidence="3">The sequence shown here is derived from an EMBL/GenBank/DDBJ whole genome shotgun (WGS) entry which is preliminary data.</text>
</comment>
<organism evidence="3 4">
    <name type="scientific">Mucilaginibacter boryungensis</name>
    <dbReference type="NCBI Taxonomy" id="768480"/>
    <lineage>
        <taxon>Bacteria</taxon>
        <taxon>Pseudomonadati</taxon>
        <taxon>Bacteroidota</taxon>
        <taxon>Sphingobacteriia</taxon>
        <taxon>Sphingobacteriales</taxon>
        <taxon>Sphingobacteriaceae</taxon>
        <taxon>Mucilaginibacter</taxon>
    </lineage>
</organism>
<dbReference type="InterPro" id="IPR011990">
    <property type="entry name" value="TPR-like_helical_dom_sf"/>
</dbReference>
<accession>A0ABR9XHE9</accession>
<keyword evidence="4" id="KW-1185">Reference proteome</keyword>
<name>A0ABR9XHE9_9SPHI</name>
<feature type="compositionally biased region" description="Low complexity" evidence="1">
    <location>
        <begin position="296"/>
        <end position="312"/>
    </location>
</feature>
<evidence type="ECO:0000313" key="4">
    <source>
        <dbReference type="Proteomes" id="UP000632774"/>
    </source>
</evidence>
<gene>
    <name evidence="3" type="ORF">IRJ18_08970</name>
</gene>
<reference evidence="3 4" key="1">
    <citation type="submission" date="2020-10" db="EMBL/GenBank/DDBJ databases">
        <title>Mucilaginibacter mali sp. nov., isolated from rhizosphere soil of apple orchard.</title>
        <authorList>
            <person name="Lee J.-S."/>
            <person name="Kim H.S."/>
            <person name="Kim J.-S."/>
        </authorList>
    </citation>
    <scope>NUCLEOTIDE SEQUENCE [LARGE SCALE GENOMIC DNA]</scope>
    <source>
        <strain evidence="3 4">KCTC 23157</strain>
    </source>
</reference>
<dbReference type="SUPFAM" id="SSF48452">
    <property type="entry name" value="TPR-like"/>
    <property type="match status" value="2"/>
</dbReference>
<dbReference type="Proteomes" id="UP000632774">
    <property type="component" value="Unassembled WGS sequence"/>
</dbReference>
<feature type="chain" id="PRO_5046462857" evidence="2">
    <location>
        <begin position="21"/>
        <end position="453"/>
    </location>
</feature>
<evidence type="ECO:0000256" key="1">
    <source>
        <dbReference type="SAM" id="MobiDB-lite"/>
    </source>
</evidence>
<dbReference type="RefSeq" id="WP_194105843.1">
    <property type="nucleotide sequence ID" value="NZ_JADFFM010000001.1"/>
</dbReference>
<feature type="signal peptide" evidence="2">
    <location>
        <begin position="1"/>
        <end position="20"/>
    </location>
</feature>
<evidence type="ECO:0000313" key="3">
    <source>
        <dbReference type="EMBL" id="MBE9666489.1"/>
    </source>
</evidence>